<dbReference type="EMBL" id="JACCKA010000092">
    <property type="protein sequence ID" value="NZA28350.1"/>
    <property type="molecule type" value="Genomic_DNA"/>
</dbReference>
<organism evidence="3 4">
    <name type="scientific">Luteimonas salinisoli</name>
    <dbReference type="NCBI Taxonomy" id="2752307"/>
    <lineage>
        <taxon>Bacteria</taxon>
        <taxon>Pseudomonadati</taxon>
        <taxon>Pseudomonadota</taxon>
        <taxon>Gammaproteobacteria</taxon>
        <taxon>Lysobacterales</taxon>
        <taxon>Lysobacteraceae</taxon>
        <taxon>Luteimonas</taxon>
    </lineage>
</organism>
<comment type="similarity">
    <text evidence="1">Belongs to the transferase hexapeptide repeat family.</text>
</comment>
<dbReference type="Gene3D" id="2.160.10.10">
    <property type="entry name" value="Hexapeptide repeat proteins"/>
    <property type="match status" value="1"/>
</dbReference>
<dbReference type="InterPro" id="IPR001451">
    <property type="entry name" value="Hexapep"/>
</dbReference>
<dbReference type="GO" id="GO:0005829">
    <property type="term" value="C:cytosol"/>
    <property type="evidence" value="ECO:0007669"/>
    <property type="project" value="TreeGrafter"/>
</dbReference>
<dbReference type="GO" id="GO:0008374">
    <property type="term" value="F:O-acyltransferase activity"/>
    <property type="evidence" value="ECO:0007669"/>
    <property type="project" value="TreeGrafter"/>
</dbReference>
<dbReference type="InterPro" id="IPR051159">
    <property type="entry name" value="Hexapeptide_acetyltransf"/>
</dbReference>
<dbReference type="AlphaFoldDB" id="A0A853JIY8"/>
<comment type="caution">
    <text evidence="3">The sequence shown here is derived from an EMBL/GenBank/DDBJ whole genome shotgun (WGS) entry which is preliminary data.</text>
</comment>
<proteinExistence type="inferred from homology"/>
<dbReference type="Proteomes" id="UP000578091">
    <property type="component" value="Unassembled WGS sequence"/>
</dbReference>
<evidence type="ECO:0000313" key="3">
    <source>
        <dbReference type="EMBL" id="NZA28350.1"/>
    </source>
</evidence>
<reference evidence="3 4" key="1">
    <citation type="submission" date="2020-07" db="EMBL/GenBank/DDBJ databases">
        <title>Luteimonas sp. SJ-92.</title>
        <authorList>
            <person name="Huang X.-X."/>
            <person name="Xu L."/>
            <person name="Sun J.-Q."/>
        </authorList>
    </citation>
    <scope>NUCLEOTIDE SEQUENCE [LARGE SCALE GENOMIC DNA]</scope>
    <source>
        <strain evidence="3 4">SJ-92</strain>
    </source>
</reference>
<keyword evidence="4" id="KW-1185">Reference proteome</keyword>
<dbReference type="PANTHER" id="PTHR23416:SF23">
    <property type="entry name" value="ACETYLTRANSFERASE C18B11.09C-RELATED"/>
    <property type="match status" value="1"/>
</dbReference>
<protein>
    <submittedName>
        <fullName evidence="3">Acyltransferase</fullName>
    </submittedName>
</protein>
<evidence type="ECO:0000256" key="2">
    <source>
        <dbReference type="ARBA" id="ARBA00022679"/>
    </source>
</evidence>
<sequence length="168" mass="17738">MSDLRAGLYMVAELLARILIHPRLRARCLAMLGARIGRNVRIYECRFINLRNGFSNLRVGDDVHIGAGCLIDLEGPVAIGNGSALSPRVTVLSHSDPGLAHGSPLCERWEPEARGVVIGDGCWIGACATILSGSIVEDRVVVGAGALVRGSLAADEVYVGVPARATAR</sequence>
<dbReference type="Pfam" id="PF00132">
    <property type="entry name" value="Hexapep"/>
    <property type="match status" value="1"/>
</dbReference>
<name>A0A853JIY8_9GAMM</name>
<keyword evidence="2 3" id="KW-0808">Transferase</keyword>
<gene>
    <name evidence="3" type="ORF">H0E84_18395</name>
</gene>
<dbReference type="CDD" id="cd04647">
    <property type="entry name" value="LbH_MAT_like"/>
    <property type="match status" value="1"/>
</dbReference>
<dbReference type="Pfam" id="PF14602">
    <property type="entry name" value="Hexapep_2"/>
    <property type="match status" value="1"/>
</dbReference>
<evidence type="ECO:0000313" key="4">
    <source>
        <dbReference type="Proteomes" id="UP000578091"/>
    </source>
</evidence>
<evidence type="ECO:0000256" key="1">
    <source>
        <dbReference type="ARBA" id="ARBA00007274"/>
    </source>
</evidence>
<keyword evidence="3" id="KW-0012">Acyltransferase</keyword>
<dbReference type="PANTHER" id="PTHR23416">
    <property type="entry name" value="SIALIC ACID SYNTHASE-RELATED"/>
    <property type="match status" value="1"/>
</dbReference>
<dbReference type="InterPro" id="IPR011004">
    <property type="entry name" value="Trimer_LpxA-like_sf"/>
</dbReference>
<accession>A0A853JIY8</accession>
<dbReference type="SUPFAM" id="SSF51161">
    <property type="entry name" value="Trimeric LpxA-like enzymes"/>
    <property type="match status" value="1"/>
</dbReference>